<comment type="caution">
    <text evidence="7">The sequence shown here is derived from an EMBL/GenBank/DDBJ whole genome shotgun (WGS) entry which is preliminary data.</text>
</comment>
<evidence type="ECO:0000256" key="5">
    <source>
        <dbReference type="SAM" id="SignalP"/>
    </source>
</evidence>
<sequence>MKRAPLLAVLAFLSACGLASAGEATKAAPPPPPGLAAATFAGGCFWCMEPPFDKLPGVVSTTSGYTDGTVPGPTYEQVSAGRTGHTEAVRVVYDPAKVSYETLLSTYWANVDPVDARGQFCDKGTQYRPGIYTHDAEQARLAAASKTALTSRFTQPITVEVKPATAFYEAEDYHQDYYQKNPVKYRYYRFGCGRDARLEAVWGTPKS</sequence>
<evidence type="ECO:0000256" key="2">
    <source>
        <dbReference type="ARBA" id="ARBA00047806"/>
    </source>
</evidence>
<dbReference type="PANTHER" id="PTHR43774:SF1">
    <property type="entry name" value="PEPTIDE METHIONINE SULFOXIDE REDUCTASE MSRA 2"/>
    <property type="match status" value="1"/>
</dbReference>
<dbReference type="PROSITE" id="PS51257">
    <property type="entry name" value="PROKAR_LIPOPROTEIN"/>
    <property type="match status" value="1"/>
</dbReference>
<feature type="active site" evidence="4">
    <location>
        <position position="44"/>
    </location>
</feature>
<keyword evidence="1 4" id="KW-0560">Oxidoreductase</keyword>
<comment type="similarity">
    <text evidence="4">Belongs to the MsrA Met sulfoxide reductase family.</text>
</comment>
<evidence type="ECO:0000259" key="6">
    <source>
        <dbReference type="Pfam" id="PF01625"/>
    </source>
</evidence>
<dbReference type="EC" id="1.8.4.11" evidence="4"/>
<dbReference type="InterPro" id="IPR002569">
    <property type="entry name" value="Met_Sox_Rdtase_MsrA_dom"/>
</dbReference>
<feature type="chain" id="PRO_5022787900" description="Peptide methionine sulfoxide reductase MsrA" evidence="5">
    <location>
        <begin position="22"/>
        <end position="207"/>
    </location>
</feature>
<dbReference type="RefSeq" id="WP_149820029.1">
    <property type="nucleotide sequence ID" value="NZ_VUOA01000033.1"/>
</dbReference>
<dbReference type="Proteomes" id="UP000323142">
    <property type="component" value="Unassembled WGS sequence"/>
</dbReference>
<feature type="domain" description="Peptide methionine sulphoxide reductase MsrA" evidence="6">
    <location>
        <begin position="38"/>
        <end position="186"/>
    </location>
</feature>
<dbReference type="SUPFAM" id="SSF55068">
    <property type="entry name" value="Peptide methionine sulfoxide reductase"/>
    <property type="match status" value="1"/>
</dbReference>
<dbReference type="OrthoDB" id="4174719at2"/>
<dbReference type="NCBIfam" id="TIGR00401">
    <property type="entry name" value="msrA"/>
    <property type="match status" value="1"/>
</dbReference>
<feature type="signal peptide" evidence="5">
    <location>
        <begin position="1"/>
        <end position="21"/>
    </location>
</feature>
<dbReference type="Pfam" id="PF01625">
    <property type="entry name" value="PMSR"/>
    <property type="match status" value="1"/>
</dbReference>
<evidence type="ECO:0000256" key="3">
    <source>
        <dbReference type="ARBA" id="ARBA00048782"/>
    </source>
</evidence>
<dbReference type="HAMAP" id="MF_01401">
    <property type="entry name" value="MsrA"/>
    <property type="match status" value="1"/>
</dbReference>
<name>A0A5B2VBA1_9HYPH</name>
<comment type="catalytic activity">
    <reaction evidence="3 4">
        <text>[thioredoxin]-disulfide + L-methionine + H2O = L-methionine (S)-S-oxide + [thioredoxin]-dithiol</text>
        <dbReference type="Rhea" id="RHEA:19993"/>
        <dbReference type="Rhea" id="RHEA-COMP:10698"/>
        <dbReference type="Rhea" id="RHEA-COMP:10700"/>
        <dbReference type="ChEBI" id="CHEBI:15377"/>
        <dbReference type="ChEBI" id="CHEBI:29950"/>
        <dbReference type="ChEBI" id="CHEBI:50058"/>
        <dbReference type="ChEBI" id="CHEBI:57844"/>
        <dbReference type="ChEBI" id="CHEBI:58772"/>
        <dbReference type="EC" id="1.8.4.11"/>
    </reaction>
</comment>
<keyword evidence="5" id="KW-0732">Signal</keyword>
<evidence type="ECO:0000313" key="8">
    <source>
        <dbReference type="Proteomes" id="UP000323142"/>
    </source>
</evidence>
<dbReference type="Gene3D" id="3.30.1060.10">
    <property type="entry name" value="Peptide methionine sulphoxide reductase MsrA"/>
    <property type="match status" value="1"/>
</dbReference>
<proteinExistence type="inferred from homology"/>
<dbReference type="EMBL" id="VUOA01000033">
    <property type="protein sequence ID" value="KAA2235692.1"/>
    <property type="molecule type" value="Genomic_DNA"/>
</dbReference>
<keyword evidence="8" id="KW-1185">Reference proteome</keyword>
<accession>A0A5B2VBA1</accession>
<dbReference type="GO" id="GO:0008113">
    <property type="term" value="F:peptide-methionine (S)-S-oxide reductase activity"/>
    <property type="evidence" value="ECO:0007669"/>
    <property type="project" value="UniProtKB-UniRule"/>
</dbReference>
<reference evidence="7 8" key="1">
    <citation type="submission" date="2019-09" db="EMBL/GenBank/DDBJ databases">
        <title>Salinarimonas rosea gen. nov., sp. nov., a new member of the a-2 subgroup of the Proteobacteria.</title>
        <authorList>
            <person name="Liu J."/>
        </authorList>
    </citation>
    <scope>NUCLEOTIDE SEQUENCE [LARGE SCALE GENOMIC DNA]</scope>
    <source>
        <strain evidence="7 8">BN140002</strain>
    </source>
</reference>
<protein>
    <recommendedName>
        <fullName evidence="4">Peptide methionine sulfoxide reductase MsrA</fullName>
        <shortName evidence="4">Protein-methionine-S-oxide reductase</shortName>
        <ecNumber evidence="4">1.8.4.11</ecNumber>
    </recommendedName>
    <alternativeName>
        <fullName evidence="4">Peptide-methionine (S)-S-oxide reductase</fullName>
        <shortName evidence="4">Peptide Met(O) reductase</shortName>
    </alternativeName>
</protein>
<dbReference type="AlphaFoldDB" id="A0A5B2VBA1"/>
<organism evidence="7 8">
    <name type="scientific">Salinarimonas soli</name>
    <dbReference type="NCBI Taxonomy" id="1638099"/>
    <lineage>
        <taxon>Bacteria</taxon>
        <taxon>Pseudomonadati</taxon>
        <taxon>Pseudomonadota</taxon>
        <taxon>Alphaproteobacteria</taxon>
        <taxon>Hyphomicrobiales</taxon>
        <taxon>Salinarimonadaceae</taxon>
        <taxon>Salinarimonas</taxon>
    </lineage>
</organism>
<evidence type="ECO:0000313" key="7">
    <source>
        <dbReference type="EMBL" id="KAA2235692.1"/>
    </source>
</evidence>
<comment type="catalytic activity">
    <reaction evidence="2 4">
        <text>L-methionyl-[protein] + [thioredoxin]-disulfide + H2O = L-methionyl-(S)-S-oxide-[protein] + [thioredoxin]-dithiol</text>
        <dbReference type="Rhea" id="RHEA:14217"/>
        <dbReference type="Rhea" id="RHEA-COMP:10698"/>
        <dbReference type="Rhea" id="RHEA-COMP:10700"/>
        <dbReference type="Rhea" id="RHEA-COMP:12313"/>
        <dbReference type="Rhea" id="RHEA-COMP:12315"/>
        <dbReference type="ChEBI" id="CHEBI:15377"/>
        <dbReference type="ChEBI" id="CHEBI:16044"/>
        <dbReference type="ChEBI" id="CHEBI:29950"/>
        <dbReference type="ChEBI" id="CHEBI:44120"/>
        <dbReference type="ChEBI" id="CHEBI:50058"/>
        <dbReference type="EC" id="1.8.4.11"/>
    </reaction>
</comment>
<comment type="function">
    <text evidence="4">Has an important function as a repair enzyme for proteins that have been inactivated by oxidation. Catalyzes the reversible oxidation-reduction of methionine sulfoxide in proteins to methionine.</text>
</comment>
<dbReference type="GO" id="GO:0033744">
    <property type="term" value="F:L-methionine:thioredoxin-disulfide S-oxidoreductase activity"/>
    <property type="evidence" value="ECO:0007669"/>
    <property type="project" value="RHEA"/>
</dbReference>
<gene>
    <name evidence="4 7" type="primary">msrA</name>
    <name evidence="7" type="ORF">F0L46_17830</name>
</gene>
<reference evidence="7 8" key="2">
    <citation type="submission" date="2019-09" db="EMBL/GenBank/DDBJ databases">
        <authorList>
            <person name="Jin C."/>
        </authorList>
    </citation>
    <scope>NUCLEOTIDE SEQUENCE [LARGE SCALE GENOMIC DNA]</scope>
    <source>
        <strain evidence="7 8">BN140002</strain>
    </source>
</reference>
<evidence type="ECO:0000256" key="1">
    <source>
        <dbReference type="ARBA" id="ARBA00023002"/>
    </source>
</evidence>
<dbReference type="PANTHER" id="PTHR43774">
    <property type="entry name" value="PEPTIDE METHIONINE SULFOXIDE REDUCTASE"/>
    <property type="match status" value="1"/>
</dbReference>
<evidence type="ECO:0000256" key="4">
    <source>
        <dbReference type="HAMAP-Rule" id="MF_01401"/>
    </source>
</evidence>
<dbReference type="InterPro" id="IPR036509">
    <property type="entry name" value="Met_Sox_Rdtase_MsrA_sf"/>
</dbReference>